<evidence type="ECO:0000313" key="13">
    <source>
        <dbReference type="EMBL" id="CAA2625829.1"/>
    </source>
</evidence>
<dbReference type="GO" id="GO:0005737">
    <property type="term" value="C:cytoplasm"/>
    <property type="evidence" value="ECO:0007669"/>
    <property type="project" value="UniProtKB-ARBA"/>
</dbReference>
<organism evidence="13">
    <name type="scientific">Spirodela intermedia</name>
    <name type="common">Intermediate duckweed</name>
    <dbReference type="NCBI Taxonomy" id="51605"/>
    <lineage>
        <taxon>Eukaryota</taxon>
        <taxon>Viridiplantae</taxon>
        <taxon>Streptophyta</taxon>
        <taxon>Embryophyta</taxon>
        <taxon>Tracheophyta</taxon>
        <taxon>Spermatophyta</taxon>
        <taxon>Magnoliopsida</taxon>
        <taxon>Liliopsida</taxon>
        <taxon>Araceae</taxon>
        <taxon>Lemnoideae</taxon>
        <taxon>Spirodela</taxon>
    </lineage>
</organism>
<evidence type="ECO:0000256" key="1">
    <source>
        <dbReference type="ARBA" id="ARBA00001946"/>
    </source>
</evidence>
<evidence type="ECO:0000256" key="3">
    <source>
        <dbReference type="ARBA" id="ARBA00022533"/>
    </source>
</evidence>
<keyword evidence="5" id="KW-0479">Metal-binding</keyword>
<dbReference type="InterPro" id="IPR022953">
    <property type="entry name" value="ATP_PFK"/>
</dbReference>
<evidence type="ECO:0000313" key="14">
    <source>
        <dbReference type="Proteomes" id="UP001189122"/>
    </source>
</evidence>
<dbReference type="InterPro" id="IPR012004">
    <property type="entry name" value="PyroP-dep_PFK_TP0108"/>
</dbReference>
<comment type="cofactor">
    <cofactor evidence="1">
        <name>Mg(2+)</name>
        <dbReference type="ChEBI" id="CHEBI:18420"/>
    </cofactor>
</comment>
<comment type="function">
    <text evidence="2">Catalyzes the phosphorylation of D-fructose 6-phosphate to fructose 1,6-bisphosphate by ATP, the first committing step of glycolysis.</text>
</comment>
<proteinExistence type="predicted"/>
<dbReference type="PRINTS" id="PR00476">
    <property type="entry name" value="PHFRCTKINASE"/>
</dbReference>
<keyword evidence="10" id="KW-0324">Glycolysis</keyword>
<keyword evidence="9" id="KW-0460">Magnesium</keyword>
<keyword evidence="4" id="KW-0808">Transferase</keyword>
<dbReference type="EMBL" id="LR743596">
    <property type="protein sequence ID" value="CAA2625829.1"/>
    <property type="molecule type" value="Genomic_DNA"/>
</dbReference>
<dbReference type="Gene3D" id="3.40.50.450">
    <property type="match status" value="1"/>
</dbReference>
<dbReference type="EMBL" id="CACRZD030000009">
    <property type="protein sequence ID" value="CAA6665173.1"/>
    <property type="molecule type" value="Genomic_DNA"/>
</dbReference>
<dbReference type="GO" id="GO:0006002">
    <property type="term" value="P:fructose 6-phosphate metabolic process"/>
    <property type="evidence" value="ECO:0007669"/>
    <property type="project" value="InterPro"/>
</dbReference>
<evidence type="ECO:0000256" key="11">
    <source>
        <dbReference type="ARBA" id="ARBA00048070"/>
    </source>
</evidence>
<dbReference type="NCBIfam" id="NF005301">
    <property type="entry name" value="PRK06830.1"/>
    <property type="match status" value="1"/>
</dbReference>
<evidence type="ECO:0000256" key="10">
    <source>
        <dbReference type="ARBA" id="ARBA00023152"/>
    </source>
</evidence>
<accession>A0A7I8J700</accession>
<dbReference type="GO" id="GO:0003872">
    <property type="term" value="F:6-phosphofructokinase activity"/>
    <property type="evidence" value="ECO:0007669"/>
    <property type="project" value="UniProtKB-EC"/>
</dbReference>
<keyword evidence="8" id="KW-0067">ATP-binding</keyword>
<evidence type="ECO:0000256" key="9">
    <source>
        <dbReference type="ARBA" id="ARBA00022842"/>
    </source>
</evidence>
<keyword evidence="14" id="KW-1185">Reference proteome</keyword>
<dbReference type="GO" id="GO:0005524">
    <property type="term" value="F:ATP binding"/>
    <property type="evidence" value="ECO:0007669"/>
    <property type="project" value="UniProtKB-KW"/>
</dbReference>
<reference evidence="13 14" key="1">
    <citation type="submission" date="2019-12" db="EMBL/GenBank/DDBJ databases">
        <authorList>
            <person name="Scholz U."/>
            <person name="Mascher M."/>
            <person name="Fiebig A."/>
        </authorList>
    </citation>
    <scope>NUCLEOTIDE SEQUENCE</scope>
</reference>
<feature type="domain" description="Phosphofructokinase" evidence="12">
    <location>
        <begin position="166"/>
        <end position="480"/>
    </location>
</feature>
<protein>
    <recommendedName>
        <fullName evidence="12">Phosphofructokinase domain-containing protein</fullName>
    </recommendedName>
</protein>
<dbReference type="InterPro" id="IPR035966">
    <property type="entry name" value="PKF_sf"/>
</dbReference>
<dbReference type="Pfam" id="PF00365">
    <property type="entry name" value="PFK"/>
    <property type="match status" value="1"/>
</dbReference>
<evidence type="ECO:0000256" key="7">
    <source>
        <dbReference type="ARBA" id="ARBA00022777"/>
    </source>
</evidence>
<dbReference type="FunFam" id="3.40.50.450:FF:000002">
    <property type="entry name" value="ATP-dependent 6-phosphofructokinase"/>
    <property type="match status" value="1"/>
</dbReference>
<dbReference type="SUPFAM" id="SSF53784">
    <property type="entry name" value="Phosphofructokinase"/>
    <property type="match status" value="1"/>
</dbReference>
<keyword evidence="7" id="KW-0418">Kinase</keyword>
<dbReference type="Proteomes" id="UP001189122">
    <property type="component" value="Unassembled WGS sequence"/>
</dbReference>
<dbReference type="UniPathway" id="UPA00109">
    <property type="reaction ID" value="UER00182"/>
</dbReference>
<evidence type="ECO:0000256" key="5">
    <source>
        <dbReference type="ARBA" id="ARBA00022723"/>
    </source>
</evidence>
<sequence length="533" mass="58401">MSASTSFIAVGVVRSPDLSSSKLSSLGLRGKTQRLRHRVRPMYVQSIISKPDTYFRDPDWKKHYQEEFEEKFDLPHLKDVLDVQPIPTTFALKSRGSQVLDGTNLSTKRSDYVDNDDRALLKVIKYSSPTSAGAECIDPDCSWVEQWVHRAGPRKQIFFDPKDVKAAIVTCGGLCPGLNDVIRQIVFTLEIYGVGEIVGIPFGYRGFFDGNLQEIPLSRHVVQNINLSGGSFLGTSRGGASVGDIVDSIEAREIDMLFVLGGNGTHAGANAIHNECRRRKLRISVVCVPKTIDNDILLMDKTFGFDTAVEEAQRAINSAYIEARSAYHGVGLVKLMGRSSGFIAMYASLSSGQVDVCLIPEVPFKLDGPFGVLEHLEHLIKSKGYAVVCVAEGAGQELIEKPDAKDASGNVVLGTSASTSSRRSCTAEFCLAPIWIKRHFKEVGFFADVKYIDPTYMIRACRANASDAILCTVLGQNAVHGAFAGFSGITVGICNTHYVYLPITEVIASTRQVDPKSRMWHRCLTSTGQPDFM</sequence>
<gene>
    <name evidence="13" type="ORF">SI7747_09011562</name>
</gene>
<dbReference type="PIRSF" id="PIRSF000534">
    <property type="entry name" value="PPi_PFK_TP0108"/>
    <property type="match status" value="1"/>
</dbReference>
<dbReference type="PANTHER" id="PTHR45770">
    <property type="entry name" value="ATP-DEPENDENT 6-PHOSPHOFRUCTOKINASE 1"/>
    <property type="match status" value="1"/>
</dbReference>
<evidence type="ECO:0000259" key="12">
    <source>
        <dbReference type="Pfam" id="PF00365"/>
    </source>
</evidence>
<keyword evidence="3" id="KW-0021">Allosteric enzyme</keyword>
<dbReference type="InterPro" id="IPR050929">
    <property type="entry name" value="PFKA"/>
</dbReference>
<evidence type="ECO:0000256" key="2">
    <source>
        <dbReference type="ARBA" id="ARBA00002659"/>
    </source>
</evidence>
<keyword evidence="6" id="KW-0547">Nucleotide-binding</keyword>
<dbReference type="InterPro" id="IPR000023">
    <property type="entry name" value="Phosphofructokinase_dom"/>
</dbReference>
<comment type="catalytic activity">
    <reaction evidence="11">
        <text>beta-D-fructose 6-phosphate + ATP = beta-D-fructose 1,6-bisphosphate + ADP + H(+)</text>
        <dbReference type="Rhea" id="RHEA:16109"/>
        <dbReference type="ChEBI" id="CHEBI:15378"/>
        <dbReference type="ChEBI" id="CHEBI:30616"/>
        <dbReference type="ChEBI" id="CHEBI:32966"/>
        <dbReference type="ChEBI" id="CHEBI:57634"/>
        <dbReference type="ChEBI" id="CHEBI:456216"/>
        <dbReference type="EC" id="2.7.1.11"/>
    </reaction>
</comment>
<name>A0A7I8J700_SPIIN</name>
<dbReference type="GO" id="GO:0046872">
    <property type="term" value="F:metal ion binding"/>
    <property type="evidence" value="ECO:0007669"/>
    <property type="project" value="UniProtKB-KW"/>
</dbReference>
<evidence type="ECO:0000256" key="8">
    <source>
        <dbReference type="ARBA" id="ARBA00022840"/>
    </source>
</evidence>
<evidence type="ECO:0000256" key="6">
    <source>
        <dbReference type="ARBA" id="ARBA00022741"/>
    </source>
</evidence>
<dbReference type="AlphaFoldDB" id="A0A7I8J700"/>
<evidence type="ECO:0000256" key="4">
    <source>
        <dbReference type="ARBA" id="ARBA00022679"/>
    </source>
</evidence>